<proteinExistence type="predicted"/>
<gene>
    <name evidence="1" type="ORF">Naga_100784g2</name>
</gene>
<organism evidence="1 2">
    <name type="scientific">Nannochloropsis gaditana</name>
    <dbReference type="NCBI Taxonomy" id="72520"/>
    <lineage>
        <taxon>Eukaryota</taxon>
        <taxon>Sar</taxon>
        <taxon>Stramenopiles</taxon>
        <taxon>Ochrophyta</taxon>
        <taxon>Eustigmatophyceae</taxon>
        <taxon>Eustigmatales</taxon>
        <taxon>Monodopsidaceae</taxon>
        <taxon>Nannochloropsis</taxon>
    </lineage>
</organism>
<comment type="caution">
    <text evidence="1">The sequence shown here is derived from an EMBL/GenBank/DDBJ whole genome shotgun (WGS) entry which is preliminary data.</text>
</comment>
<dbReference type="AlphaFoldDB" id="W7T936"/>
<dbReference type="OrthoDB" id="10572388at2759"/>
<protein>
    <submittedName>
        <fullName evidence="1">Uncharacterized protein</fullName>
    </submittedName>
</protein>
<sequence length="291" mass="32038">PLYCLSRCLSSAFPPCSGLLFPPCVFFGPIPRSGFSLPLPLSSPPLSRPPPLPPSHPASFLAIGCFRPLPPTCRPLCAVSLMSLPCHPDRPSSFLFPLLSPIVQDDERRRKDVQTFFALRVRDPRAILISALPSSLPLSLFPLSFLCVSPTFPVPACPPSPSSPPTIALFSLSFRPQCFKPTSYPPSLPPSLSLSRQMPSPPFPPGPGEIGLRLIWRSFGRIIVGSWRNTCQRNWYGSFSLFSSLFPPLPSPVITMILAAKGPELTEMEDLLHVFPCHTSYFVWSVRVMRS</sequence>
<dbReference type="EMBL" id="AZIL01002025">
    <property type="protein sequence ID" value="EWM22902.1"/>
    <property type="molecule type" value="Genomic_DNA"/>
</dbReference>
<accession>W7T936</accession>
<reference evidence="1 2" key="1">
    <citation type="journal article" date="2014" name="Mol. Plant">
        <title>Chromosome Scale Genome Assembly and Transcriptome Profiling of Nannochloropsis gaditana in Nitrogen Depletion.</title>
        <authorList>
            <person name="Corteggiani Carpinelli E."/>
            <person name="Telatin A."/>
            <person name="Vitulo N."/>
            <person name="Forcato C."/>
            <person name="D'Angelo M."/>
            <person name="Schiavon R."/>
            <person name="Vezzi A."/>
            <person name="Giacometti G.M."/>
            <person name="Morosinotto T."/>
            <person name="Valle G."/>
        </authorList>
    </citation>
    <scope>NUCLEOTIDE SEQUENCE [LARGE SCALE GENOMIC DNA]</scope>
    <source>
        <strain evidence="1 2">B-31</strain>
    </source>
</reference>
<keyword evidence="2" id="KW-1185">Reference proteome</keyword>
<dbReference type="Proteomes" id="UP000019335">
    <property type="component" value="Chromosome 19"/>
</dbReference>
<evidence type="ECO:0000313" key="2">
    <source>
        <dbReference type="Proteomes" id="UP000019335"/>
    </source>
</evidence>
<feature type="non-terminal residue" evidence="1">
    <location>
        <position position="1"/>
    </location>
</feature>
<name>W7T936_9STRA</name>
<evidence type="ECO:0000313" key="1">
    <source>
        <dbReference type="EMBL" id="EWM22902.1"/>
    </source>
</evidence>